<organism evidence="3">
    <name type="scientific">viral metagenome</name>
    <dbReference type="NCBI Taxonomy" id="1070528"/>
    <lineage>
        <taxon>unclassified sequences</taxon>
        <taxon>metagenomes</taxon>
        <taxon>organismal metagenomes</taxon>
    </lineage>
</organism>
<gene>
    <name evidence="3" type="ORF">MM171A00102_0056</name>
    <name evidence="4" type="ORF">MM171B00096_0041</name>
</gene>
<evidence type="ECO:0000313" key="3">
    <source>
        <dbReference type="EMBL" id="QJB01497.1"/>
    </source>
</evidence>
<name>A0A6M3M1Q8_9ZZZZ</name>
<evidence type="ECO:0000256" key="1">
    <source>
        <dbReference type="ARBA" id="ARBA00023015"/>
    </source>
</evidence>
<protein>
    <submittedName>
        <fullName evidence="3">Uncharacterized protein</fullName>
    </submittedName>
</protein>
<evidence type="ECO:0000256" key="2">
    <source>
        <dbReference type="ARBA" id="ARBA00023163"/>
    </source>
</evidence>
<accession>A0A6M3M1Q8</accession>
<keyword evidence="1" id="KW-0805">Transcription regulation</keyword>
<dbReference type="EMBL" id="MT143896">
    <property type="protein sequence ID" value="QJH92479.1"/>
    <property type="molecule type" value="Genomic_DNA"/>
</dbReference>
<reference evidence="3" key="1">
    <citation type="submission" date="2020-03" db="EMBL/GenBank/DDBJ databases">
        <title>The deep terrestrial virosphere.</title>
        <authorList>
            <person name="Holmfeldt K."/>
            <person name="Nilsson E."/>
            <person name="Simone D."/>
            <person name="Lopez-Fernandez M."/>
            <person name="Wu X."/>
            <person name="de Brujin I."/>
            <person name="Lundin D."/>
            <person name="Andersson A."/>
            <person name="Bertilsson S."/>
            <person name="Dopson M."/>
        </authorList>
    </citation>
    <scope>NUCLEOTIDE SEQUENCE</scope>
    <source>
        <strain evidence="3">MM171A00102</strain>
        <strain evidence="4">MM171B00096</strain>
    </source>
</reference>
<dbReference type="AlphaFoldDB" id="A0A6M3M1Q8"/>
<proteinExistence type="predicted"/>
<sequence>MNRGARGKGPTVRLTEAQFTALLARAGSTKLAVRLALRDHLVNGRSMSEAAQFRDVDRSALYDKLKRMGLRS</sequence>
<dbReference type="Gene3D" id="1.10.10.2690">
    <property type="match status" value="1"/>
</dbReference>
<keyword evidence="2" id="KW-0804">Transcription</keyword>
<evidence type="ECO:0000313" key="4">
    <source>
        <dbReference type="EMBL" id="QJH92479.1"/>
    </source>
</evidence>
<dbReference type="InterPro" id="IPR053721">
    <property type="entry name" value="Fimbrial_Adhesin_Reg"/>
</dbReference>
<dbReference type="EMBL" id="MT143709">
    <property type="protein sequence ID" value="QJB01497.1"/>
    <property type="molecule type" value="Genomic_DNA"/>
</dbReference>